<gene>
    <name evidence="1" type="ORF">SAMN05444169_3934</name>
</gene>
<organism evidence="1 2">
    <name type="scientific">Bradyrhizobium erythrophlei</name>
    <dbReference type="NCBI Taxonomy" id="1437360"/>
    <lineage>
        <taxon>Bacteria</taxon>
        <taxon>Pseudomonadati</taxon>
        <taxon>Pseudomonadota</taxon>
        <taxon>Alphaproteobacteria</taxon>
        <taxon>Hyphomicrobiales</taxon>
        <taxon>Nitrobacteraceae</taxon>
        <taxon>Bradyrhizobium</taxon>
    </lineage>
</organism>
<accession>A0A1M5MCX9</accession>
<evidence type="ECO:0000313" key="1">
    <source>
        <dbReference type="EMBL" id="SHG74593.1"/>
    </source>
</evidence>
<dbReference type="Proteomes" id="UP000190675">
    <property type="component" value="Chromosome I"/>
</dbReference>
<evidence type="ECO:0000313" key="2">
    <source>
        <dbReference type="Proteomes" id="UP000190675"/>
    </source>
</evidence>
<dbReference type="RefSeq" id="WP_079567387.1">
    <property type="nucleotide sequence ID" value="NZ_LT670818.1"/>
</dbReference>
<dbReference type="OrthoDB" id="8265703at2"/>
<evidence type="ECO:0008006" key="3">
    <source>
        <dbReference type="Google" id="ProtNLM"/>
    </source>
</evidence>
<dbReference type="EMBL" id="LT670818">
    <property type="protein sequence ID" value="SHG74593.1"/>
    <property type="molecule type" value="Genomic_DNA"/>
</dbReference>
<reference evidence="1 2" key="1">
    <citation type="submission" date="2016-11" db="EMBL/GenBank/DDBJ databases">
        <authorList>
            <person name="Jaros S."/>
            <person name="Januszkiewicz K."/>
            <person name="Wedrychowicz H."/>
        </authorList>
    </citation>
    <scope>NUCLEOTIDE SEQUENCE [LARGE SCALE GENOMIC DNA]</scope>
    <source>
        <strain evidence="1 2">GAS242</strain>
    </source>
</reference>
<protein>
    <recommendedName>
        <fullName evidence="3">GcrA cell cycle regulator</fullName>
    </recommendedName>
</protein>
<name>A0A1M5MCX9_9BRAD</name>
<proteinExistence type="predicted"/>
<dbReference type="AlphaFoldDB" id="A0A1M5MCX9"/>
<sequence>MVRLKSEWTEEDNARLKEFVAQGASIIRAAAALDRSIRNVRIQARKLGAPFPPMRIFRKKFVDAPSNSWLKRTRI</sequence>